<keyword evidence="5 7" id="KW-1133">Transmembrane helix</keyword>
<comment type="caution">
    <text evidence="10">The sequence shown here is derived from an EMBL/GenBank/DDBJ whole genome shotgun (WGS) entry which is preliminary data.</text>
</comment>
<dbReference type="PROSITE" id="PS50929">
    <property type="entry name" value="ABC_TM1F"/>
    <property type="match status" value="1"/>
</dbReference>
<dbReference type="PANTHER" id="PTHR24221:SF423">
    <property type="entry name" value="ABC TRANSPORTER"/>
    <property type="match status" value="1"/>
</dbReference>
<dbReference type="GO" id="GO:0005524">
    <property type="term" value="F:ATP binding"/>
    <property type="evidence" value="ECO:0007669"/>
    <property type="project" value="UniProtKB-KW"/>
</dbReference>
<dbReference type="AlphaFoldDB" id="A0A918PZM3"/>
<comment type="subcellular location">
    <subcellularLocation>
        <location evidence="1">Cell membrane</location>
        <topology evidence="1">Multi-pass membrane protein</topology>
    </subcellularLocation>
</comment>
<dbReference type="InterPro" id="IPR017871">
    <property type="entry name" value="ABC_transporter-like_CS"/>
</dbReference>
<evidence type="ECO:0000313" key="11">
    <source>
        <dbReference type="Proteomes" id="UP000662572"/>
    </source>
</evidence>
<dbReference type="PROSITE" id="PS50893">
    <property type="entry name" value="ABC_TRANSPORTER_2"/>
    <property type="match status" value="1"/>
</dbReference>
<feature type="transmembrane region" description="Helical" evidence="7">
    <location>
        <begin position="63"/>
        <end position="80"/>
    </location>
</feature>
<dbReference type="SMART" id="SM00382">
    <property type="entry name" value="AAA"/>
    <property type="match status" value="1"/>
</dbReference>
<dbReference type="SUPFAM" id="SSF90123">
    <property type="entry name" value="ABC transporter transmembrane region"/>
    <property type="match status" value="1"/>
</dbReference>
<evidence type="ECO:0000313" key="10">
    <source>
        <dbReference type="EMBL" id="GGZ27668.1"/>
    </source>
</evidence>
<dbReference type="InterPro" id="IPR039421">
    <property type="entry name" value="Type_1_exporter"/>
</dbReference>
<evidence type="ECO:0000256" key="6">
    <source>
        <dbReference type="ARBA" id="ARBA00023136"/>
    </source>
</evidence>
<organism evidence="10 11">
    <name type="scientific">Asticcacaulis endophyticus</name>
    <dbReference type="NCBI Taxonomy" id="1395890"/>
    <lineage>
        <taxon>Bacteria</taxon>
        <taxon>Pseudomonadati</taxon>
        <taxon>Pseudomonadota</taxon>
        <taxon>Alphaproteobacteria</taxon>
        <taxon>Caulobacterales</taxon>
        <taxon>Caulobacteraceae</taxon>
        <taxon>Asticcacaulis</taxon>
    </lineage>
</organism>
<evidence type="ECO:0000256" key="3">
    <source>
        <dbReference type="ARBA" id="ARBA00022741"/>
    </source>
</evidence>
<dbReference type="RefSeq" id="WP_189485453.1">
    <property type="nucleotide sequence ID" value="NZ_BMZB01000001.1"/>
</dbReference>
<keyword evidence="4 10" id="KW-0067">ATP-binding</keyword>
<feature type="transmembrane region" description="Helical" evidence="7">
    <location>
        <begin position="163"/>
        <end position="184"/>
    </location>
</feature>
<evidence type="ECO:0000256" key="5">
    <source>
        <dbReference type="ARBA" id="ARBA00022989"/>
    </source>
</evidence>
<dbReference type="Proteomes" id="UP000662572">
    <property type="component" value="Unassembled WGS sequence"/>
</dbReference>
<sequence>MSAFKTYFKQATRPFRSDLMTAGLSAAAVSVAAVCLLGVSGWFLAGAAMAGAVGGAAMQMFNYLLPSAAIRFLAIARTLLRYVERYSGHAAALRALAVVRPHLFSRIVAADPHHTLKLSRGETSARFVQDITVLENRLVAQSAPASAIGGIMAAILLCLFLSPWAAVIFIIGLGVTLGAGMWLGQTTARKDQAQREQAIMGGLKQRFFEILPLTPDIAAYDLSERLLADMAAREHDLAVAKSSQISLDGLIQSVSLVAMGVTLAVLFLTHRGHDLPLLALAALSVTVGFESSAPLLKAFAQRRVFDDAETRVADLYDQAMPRTTDTHAPLTDCLLTVKGQSFRLNRDTRLLISGASGAGKTRLIETLMGLRPVGADMGQFDRNLFALSPQDATPLNGTIRDNLKMAFSAEALKTRSKAELDVMMFAALSDAQLTSKALDLWIGDGGVTLSGGEKKRLGIARALLRDAPILILDEPTEGLDAETESRLIEALETRLNAEPRGLILISHKPAPRRLCRDVLNMD</sequence>
<feature type="transmembrane region" description="Helical" evidence="7">
    <location>
        <begin position="250"/>
        <end position="269"/>
    </location>
</feature>
<protein>
    <submittedName>
        <fullName evidence="10">ABC transporter ATP-binding protein</fullName>
    </submittedName>
</protein>
<dbReference type="GO" id="GO:0016887">
    <property type="term" value="F:ATP hydrolysis activity"/>
    <property type="evidence" value="ECO:0007669"/>
    <property type="project" value="InterPro"/>
</dbReference>
<reference evidence="10" key="2">
    <citation type="submission" date="2020-09" db="EMBL/GenBank/DDBJ databases">
        <authorList>
            <person name="Sun Q."/>
            <person name="Kim S."/>
        </authorList>
    </citation>
    <scope>NUCLEOTIDE SEQUENCE</scope>
    <source>
        <strain evidence="10">KCTC 32296</strain>
    </source>
</reference>
<dbReference type="Pfam" id="PF00005">
    <property type="entry name" value="ABC_tran"/>
    <property type="match status" value="1"/>
</dbReference>
<dbReference type="PANTHER" id="PTHR24221">
    <property type="entry name" value="ATP-BINDING CASSETTE SUB-FAMILY B"/>
    <property type="match status" value="1"/>
</dbReference>
<dbReference type="Gene3D" id="1.20.1560.10">
    <property type="entry name" value="ABC transporter type 1, transmembrane domain"/>
    <property type="match status" value="1"/>
</dbReference>
<dbReference type="InterPro" id="IPR003593">
    <property type="entry name" value="AAA+_ATPase"/>
</dbReference>
<keyword evidence="6 7" id="KW-0472">Membrane</keyword>
<dbReference type="InterPro" id="IPR027417">
    <property type="entry name" value="P-loop_NTPase"/>
</dbReference>
<feature type="transmembrane region" description="Helical" evidence="7">
    <location>
        <begin position="21"/>
        <end position="43"/>
    </location>
</feature>
<feature type="transmembrane region" description="Helical" evidence="7">
    <location>
        <begin position="138"/>
        <end position="157"/>
    </location>
</feature>
<dbReference type="SUPFAM" id="SSF52540">
    <property type="entry name" value="P-loop containing nucleoside triphosphate hydrolases"/>
    <property type="match status" value="1"/>
</dbReference>
<evidence type="ECO:0000259" key="8">
    <source>
        <dbReference type="PROSITE" id="PS50893"/>
    </source>
</evidence>
<evidence type="ECO:0000256" key="2">
    <source>
        <dbReference type="ARBA" id="ARBA00022692"/>
    </source>
</evidence>
<dbReference type="EMBL" id="BMZB01000001">
    <property type="protein sequence ID" value="GGZ27668.1"/>
    <property type="molecule type" value="Genomic_DNA"/>
</dbReference>
<evidence type="ECO:0000259" key="9">
    <source>
        <dbReference type="PROSITE" id="PS50929"/>
    </source>
</evidence>
<gene>
    <name evidence="10" type="primary">cydC</name>
    <name evidence="10" type="ORF">GCM10011273_11700</name>
</gene>
<dbReference type="PROSITE" id="PS00211">
    <property type="entry name" value="ABC_TRANSPORTER_1"/>
    <property type="match status" value="1"/>
</dbReference>
<dbReference type="InterPro" id="IPR011527">
    <property type="entry name" value="ABC1_TM_dom"/>
</dbReference>
<dbReference type="GO" id="GO:0140359">
    <property type="term" value="F:ABC-type transporter activity"/>
    <property type="evidence" value="ECO:0007669"/>
    <property type="project" value="InterPro"/>
</dbReference>
<feature type="domain" description="ABC transmembrane type-1" evidence="9">
    <location>
        <begin position="26"/>
        <end position="197"/>
    </location>
</feature>
<dbReference type="InterPro" id="IPR003439">
    <property type="entry name" value="ABC_transporter-like_ATP-bd"/>
</dbReference>
<keyword evidence="2 7" id="KW-0812">Transmembrane</keyword>
<name>A0A918PZM3_9CAUL</name>
<evidence type="ECO:0000256" key="7">
    <source>
        <dbReference type="SAM" id="Phobius"/>
    </source>
</evidence>
<keyword evidence="11" id="KW-1185">Reference proteome</keyword>
<dbReference type="InterPro" id="IPR036640">
    <property type="entry name" value="ABC1_TM_sf"/>
</dbReference>
<accession>A0A918PZM3</accession>
<keyword evidence="3" id="KW-0547">Nucleotide-binding</keyword>
<dbReference type="Gene3D" id="3.40.50.300">
    <property type="entry name" value="P-loop containing nucleotide triphosphate hydrolases"/>
    <property type="match status" value="1"/>
</dbReference>
<feature type="domain" description="ABC transporter" evidence="8">
    <location>
        <begin position="310"/>
        <end position="518"/>
    </location>
</feature>
<evidence type="ECO:0000256" key="1">
    <source>
        <dbReference type="ARBA" id="ARBA00004651"/>
    </source>
</evidence>
<reference evidence="10" key="1">
    <citation type="journal article" date="2014" name="Int. J. Syst. Evol. Microbiol.">
        <title>Complete genome sequence of Corynebacterium casei LMG S-19264T (=DSM 44701T), isolated from a smear-ripened cheese.</title>
        <authorList>
            <consortium name="US DOE Joint Genome Institute (JGI-PGF)"/>
            <person name="Walter F."/>
            <person name="Albersmeier A."/>
            <person name="Kalinowski J."/>
            <person name="Ruckert C."/>
        </authorList>
    </citation>
    <scope>NUCLEOTIDE SEQUENCE</scope>
    <source>
        <strain evidence="10">KCTC 32296</strain>
    </source>
</reference>
<evidence type="ECO:0000256" key="4">
    <source>
        <dbReference type="ARBA" id="ARBA00022840"/>
    </source>
</evidence>
<proteinExistence type="predicted"/>
<dbReference type="GO" id="GO:0005886">
    <property type="term" value="C:plasma membrane"/>
    <property type="evidence" value="ECO:0007669"/>
    <property type="project" value="UniProtKB-SubCell"/>
</dbReference>